<comment type="similarity">
    <text evidence="2">Belongs to the nematode receptor-like protein srd family.</text>
</comment>
<reference evidence="8" key="2">
    <citation type="submission" date="2022-06" db="UniProtKB">
        <authorList>
            <consortium name="EnsemblMetazoa"/>
        </authorList>
    </citation>
    <scope>IDENTIFICATION</scope>
    <source>
        <strain evidence="8">PS312</strain>
    </source>
</reference>
<feature type="transmembrane region" description="Helical" evidence="7">
    <location>
        <begin position="244"/>
        <end position="269"/>
    </location>
</feature>
<evidence type="ECO:0008006" key="10">
    <source>
        <dbReference type="Google" id="ProtNLM"/>
    </source>
</evidence>
<feature type="transmembrane region" description="Helical" evidence="7">
    <location>
        <begin position="303"/>
        <end position="329"/>
    </location>
</feature>
<dbReference type="InterPro" id="IPR019421">
    <property type="entry name" value="7TM_GPCR_serpentine_rcpt_Srd"/>
</dbReference>
<sequence length="635" mass="73708">IDLLTARREGKNGEWSSALTHALFHPQNPRPSAWATRRVSPTWIIKRRTQDGFLSAQVIYGQERPHTRTLLREITLNRASQDFGGWMIYFTYRLYAKDNRHDKAKKNPSLVPLSLSTKIPMMMLLVIFHTCICALSCCSNLFLLYLIIFNTPQQLKSYATMLITQCIYELITSISTLIVFPRIVPLGFEGIVRVYSGPCVYLDSDYTCFLIFTLVLVGFIMYNIQMTANFCFRYYVLKRTNPDVWRVILLNILLLSPAILSACCFLHALSPESQVRELIRRETPQYDFSQNRLFGLTDLTHSWALPSIFLDVLTAIPCTLVNVLVGSAVSRFLRDNSSYFSTKTRATHDMFLKVLTFQAAISQAFLIATACYVVGQLNIVRSPLQEYATYMIGDFLLVFSPLLTMYYVPPYRSHHVDRLRYLWPREKLRPDEAEKRMRERKDILPAQRMTFDQIRNRIATLLSQKKEHQRKEHGNRQRRYVKLIDDFERDLAEEGMSLDDIEEEVDLERPLDEDDLIITSDEIYDLVHSNMEFFDNPSEPRTIYLGCCVELAITDVYTCILALATGVWRILVRQLGQPDEYRPLGSSRGGLRTDSNLIYGQEKPHSRRLLREFTLNHASQDFGGWMIYFWTQAID</sequence>
<feature type="transmembrane region" description="Helical" evidence="7">
    <location>
        <begin position="160"/>
        <end position="184"/>
    </location>
</feature>
<dbReference type="EnsemblMetazoa" id="PPA09606.1">
    <property type="protein sequence ID" value="PPA09606.1"/>
    <property type="gene ID" value="WBGene00099160"/>
</dbReference>
<name>A0A8R1YC94_PRIPA</name>
<keyword evidence="6" id="KW-0175">Coiled coil</keyword>
<gene>
    <name evidence="8" type="primary">WBGene00099160</name>
</gene>
<reference evidence="9" key="1">
    <citation type="journal article" date="2008" name="Nat. Genet.">
        <title>The Pristionchus pacificus genome provides a unique perspective on nematode lifestyle and parasitism.</title>
        <authorList>
            <person name="Dieterich C."/>
            <person name="Clifton S.W."/>
            <person name="Schuster L.N."/>
            <person name="Chinwalla A."/>
            <person name="Delehaunty K."/>
            <person name="Dinkelacker I."/>
            <person name="Fulton L."/>
            <person name="Fulton R."/>
            <person name="Godfrey J."/>
            <person name="Minx P."/>
            <person name="Mitreva M."/>
            <person name="Roeseler W."/>
            <person name="Tian H."/>
            <person name="Witte H."/>
            <person name="Yang S.P."/>
            <person name="Wilson R.K."/>
            <person name="Sommer R.J."/>
        </authorList>
    </citation>
    <scope>NUCLEOTIDE SEQUENCE [LARGE SCALE GENOMIC DNA]</scope>
    <source>
        <strain evidence="9">PS312</strain>
    </source>
</reference>
<organism evidence="8 9">
    <name type="scientific">Pristionchus pacificus</name>
    <name type="common">Parasitic nematode worm</name>
    <dbReference type="NCBI Taxonomy" id="54126"/>
    <lineage>
        <taxon>Eukaryota</taxon>
        <taxon>Metazoa</taxon>
        <taxon>Ecdysozoa</taxon>
        <taxon>Nematoda</taxon>
        <taxon>Chromadorea</taxon>
        <taxon>Rhabditida</taxon>
        <taxon>Rhabditina</taxon>
        <taxon>Diplogasteromorpha</taxon>
        <taxon>Diplogasteroidea</taxon>
        <taxon>Neodiplogasteridae</taxon>
        <taxon>Pristionchus</taxon>
    </lineage>
</organism>
<comment type="subcellular location">
    <subcellularLocation>
        <location evidence="1">Membrane</location>
        <topology evidence="1">Multi-pass membrane protein</topology>
    </subcellularLocation>
</comment>
<evidence type="ECO:0000313" key="8">
    <source>
        <dbReference type="EnsemblMetazoa" id="PPA09606.1"/>
    </source>
</evidence>
<dbReference type="Pfam" id="PF10317">
    <property type="entry name" value="7TM_GPCR_Srd"/>
    <property type="match status" value="1"/>
</dbReference>
<proteinExistence type="inferred from homology"/>
<evidence type="ECO:0000256" key="1">
    <source>
        <dbReference type="ARBA" id="ARBA00004141"/>
    </source>
</evidence>
<evidence type="ECO:0000256" key="3">
    <source>
        <dbReference type="ARBA" id="ARBA00022692"/>
    </source>
</evidence>
<dbReference type="PANTHER" id="PTHR22945">
    <property type="entry name" value="SERPENTINE RECEPTOR, CLASS D DELTA"/>
    <property type="match status" value="1"/>
</dbReference>
<evidence type="ECO:0000256" key="4">
    <source>
        <dbReference type="ARBA" id="ARBA00022989"/>
    </source>
</evidence>
<evidence type="ECO:0000256" key="5">
    <source>
        <dbReference type="ARBA" id="ARBA00023136"/>
    </source>
</evidence>
<evidence type="ECO:0000313" key="9">
    <source>
        <dbReference type="Proteomes" id="UP000005239"/>
    </source>
</evidence>
<keyword evidence="5 7" id="KW-0472">Membrane</keyword>
<evidence type="ECO:0000256" key="2">
    <source>
        <dbReference type="ARBA" id="ARBA00009166"/>
    </source>
</evidence>
<feature type="coiled-coil region" evidence="6">
    <location>
        <begin position="451"/>
        <end position="504"/>
    </location>
</feature>
<keyword evidence="4 7" id="KW-1133">Transmembrane helix</keyword>
<feature type="transmembrane region" description="Helical" evidence="7">
    <location>
        <begin position="350"/>
        <end position="375"/>
    </location>
</feature>
<keyword evidence="9" id="KW-1185">Reference proteome</keyword>
<dbReference type="GO" id="GO:0016020">
    <property type="term" value="C:membrane"/>
    <property type="evidence" value="ECO:0007669"/>
    <property type="project" value="UniProtKB-SubCell"/>
</dbReference>
<feature type="transmembrane region" description="Helical" evidence="7">
    <location>
        <begin position="387"/>
        <end position="408"/>
    </location>
</feature>
<keyword evidence="3 7" id="KW-0812">Transmembrane</keyword>
<dbReference type="Proteomes" id="UP000005239">
    <property type="component" value="Unassembled WGS sequence"/>
</dbReference>
<feature type="transmembrane region" description="Helical" evidence="7">
    <location>
        <begin position="121"/>
        <end position="148"/>
    </location>
</feature>
<evidence type="ECO:0000256" key="6">
    <source>
        <dbReference type="SAM" id="Coils"/>
    </source>
</evidence>
<evidence type="ECO:0000256" key="7">
    <source>
        <dbReference type="SAM" id="Phobius"/>
    </source>
</evidence>
<dbReference type="AlphaFoldDB" id="A0A8R1YC94"/>
<dbReference type="PANTHER" id="PTHR22945:SF40">
    <property type="entry name" value="SERPENTINE RECEPTOR, CLASS D (DELTA)-RELATED"/>
    <property type="match status" value="1"/>
</dbReference>
<dbReference type="InterPro" id="IPR050920">
    <property type="entry name" value="Nematode_rcpt-like_delta"/>
</dbReference>
<dbReference type="SUPFAM" id="SSF81321">
    <property type="entry name" value="Family A G protein-coupled receptor-like"/>
    <property type="match status" value="1"/>
</dbReference>
<feature type="transmembrane region" description="Helical" evidence="7">
    <location>
        <begin position="204"/>
        <end position="224"/>
    </location>
</feature>
<accession>A0A8R1YC94</accession>
<protein>
    <recommendedName>
        <fullName evidence="10">G protein-coupled receptor</fullName>
    </recommendedName>
</protein>